<keyword evidence="2" id="KW-0808">Transferase</keyword>
<name>A0A2G6JBD6_NEPCE</name>
<evidence type="ECO:0000313" key="3">
    <source>
        <dbReference type="Proteomes" id="UP000242733"/>
    </source>
</evidence>
<keyword evidence="1" id="KW-1133">Transmembrane helix</keyword>
<dbReference type="Pfam" id="PF13444">
    <property type="entry name" value="Acetyltransf_5"/>
    <property type="match status" value="1"/>
</dbReference>
<dbReference type="InterPro" id="IPR022484">
    <property type="entry name" value="PEP-CTERM/exosrtase_acylTfrase"/>
</dbReference>
<gene>
    <name evidence="2" type="ORF">CSA61_00900</name>
</gene>
<dbReference type="EMBL" id="PDSG01000004">
    <property type="protein sequence ID" value="PIE20747.1"/>
    <property type="molecule type" value="Genomic_DNA"/>
</dbReference>
<organism evidence="2 3">
    <name type="scientific">Neptuniibacter caesariensis</name>
    <dbReference type="NCBI Taxonomy" id="207954"/>
    <lineage>
        <taxon>Bacteria</taxon>
        <taxon>Pseudomonadati</taxon>
        <taxon>Pseudomonadota</taxon>
        <taxon>Gammaproteobacteria</taxon>
        <taxon>Oceanospirillales</taxon>
        <taxon>Oceanospirillaceae</taxon>
        <taxon>Neptuniibacter</taxon>
    </lineage>
</organism>
<sequence>MAYALRAVLLLLTGVHGSDCHSGYLCHGYLCFDRLFTREAKADLPTREGNNVVHPELSIAQAFKHYFDVKLAATKAQKADVYRIRYSVYCQEFGYEPAENFPDGLEFDEYDEHSLHCLITHKSTGMPAGCVRMVPRSESKVLPLEQFCSEALDNSFIESLNLDTSQMCEISRLAVDSAFRRRSSDHKAHLREFEALDYSKRERRTFPLIAVAAFLGATALTAAAGRTHVFAMMEPFLPRMLQRSGIFFQCAGKEIDYHGLRAPYFIRTENALSTMKADLKELYELIEADVRQQYMQQA</sequence>
<keyword evidence="1" id="KW-0812">Transmembrane</keyword>
<keyword evidence="2" id="KW-0012">Acyltransferase</keyword>
<keyword evidence="1" id="KW-0472">Membrane</keyword>
<dbReference type="Proteomes" id="UP000242733">
    <property type="component" value="Unassembled WGS sequence"/>
</dbReference>
<dbReference type="AlphaFoldDB" id="A0A2G6JBD6"/>
<protein>
    <submittedName>
        <fullName evidence="2">PEP-CTERM/exosortase system-associated acyltransferase</fullName>
    </submittedName>
</protein>
<dbReference type="GO" id="GO:0016746">
    <property type="term" value="F:acyltransferase activity"/>
    <property type="evidence" value="ECO:0007669"/>
    <property type="project" value="UniProtKB-KW"/>
</dbReference>
<reference evidence="2 3" key="1">
    <citation type="submission" date="2017-10" db="EMBL/GenBank/DDBJ databases">
        <title>Novel microbial diversity and functional potential in the marine mammal oral microbiome.</title>
        <authorList>
            <person name="Dudek N.K."/>
            <person name="Sun C.L."/>
            <person name="Burstein D."/>
            <person name="Kantor R.S."/>
            <person name="Aliaga Goltsman D.S."/>
            <person name="Bik E.M."/>
            <person name="Thomas B.C."/>
            <person name="Banfield J.F."/>
            <person name="Relman D.A."/>
        </authorList>
    </citation>
    <scope>NUCLEOTIDE SEQUENCE [LARGE SCALE GENOMIC DNA]</scope>
    <source>
        <strain evidence="2">DOLJORAL78_49_30</strain>
    </source>
</reference>
<dbReference type="InterPro" id="IPR016181">
    <property type="entry name" value="Acyl_CoA_acyltransferase"/>
</dbReference>
<comment type="caution">
    <text evidence="2">The sequence shown here is derived from an EMBL/GenBank/DDBJ whole genome shotgun (WGS) entry which is preliminary data.</text>
</comment>
<proteinExistence type="predicted"/>
<dbReference type="SUPFAM" id="SSF55729">
    <property type="entry name" value="Acyl-CoA N-acyltransferases (Nat)"/>
    <property type="match status" value="1"/>
</dbReference>
<dbReference type="Gene3D" id="3.40.630.30">
    <property type="match status" value="1"/>
</dbReference>
<feature type="transmembrane region" description="Helical" evidence="1">
    <location>
        <begin position="206"/>
        <end position="225"/>
    </location>
</feature>
<evidence type="ECO:0000256" key="1">
    <source>
        <dbReference type="SAM" id="Phobius"/>
    </source>
</evidence>
<evidence type="ECO:0000313" key="2">
    <source>
        <dbReference type="EMBL" id="PIE20747.1"/>
    </source>
</evidence>
<accession>A0A2G6JBD6</accession>
<dbReference type="NCBIfam" id="TIGR03694">
    <property type="entry name" value="exosort_acyl"/>
    <property type="match status" value="1"/>
</dbReference>